<dbReference type="Proteomes" id="UP000187203">
    <property type="component" value="Unassembled WGS sequence"/>
</dbReference>
<dbReference type="AlphaFoldDB" id="A0A1R3FY91"/>
<reference evidence="2" key="1">
    <citation type="submission" date="2013-09" db="EMBL/GenBank/DDBJ databases">
        <title>Corchorus olitorius genome sequencing.</title>
        <authorList>
            <person name="Alam M."/>
            <person name="Haque M.S."/>
            <person name="Islam M.S."/>
            <person name="Emdad E.M."/>
            <person name="Islam M.M."/>
            <person name="Ahmed B."/>
            <person name="Halim A."/>
            <person name="Hossen Q.M.M."/>
            <person name="Hossain M.Z."/>
            <person name="Ahmed R."/>
            <person name="Khan M.M."/>
            <person name="Islam R."/>
            <person name="Rashid M.M."/>
            <person name="Khan S.A."/>
            <person name="Rahman M.S."/>
            <person name="Alam M."/>
            <person name="Yahiya A.S."/>
            <person name="Khan M.S."/>
            <person name="Azam M.S."/>
            <person name="Haque T."/>
            <person name="Lashkar M.Z.H."/>
            <person name="Akhand A.I."/>
            <person name="Morshed G."/>
            <person name="Roy S."/>
            <person name="Uddin K.S."/>
            <person name="Rabeya T."/>
            <person name="Hossain A.S."/>
            <person name="Chowdhury A."/>
            <person name="Snigdha A.R."/>
            <person name="Mortoza M.S."/>
            <person name="Matin S.A."/>
            <person name="Hoque S.M.E."/>
            <person name="Islam M.K."/>
            <person name="Roy D.K."/>
            <person name="Haider R."/>
            <person name="Moosa M.M."/>
            <person name="Elias S.M."/>
            <person name="Hasan A.M."/>
            <person name="Jahan S."/>
            <person name="Shafiuddin M."/>
            <person name="Mahmood N."/>
            <person name="Shommy N.S."/>
        </authorList>
    </citation>
    <scope>NUCLEOTIDE SEQUENCE [LARGE SCALE GENOMIC DNA]</scope>
    <source>
        <strain evidence="2">cv. O-4</strain>
    </source>
</reference>
<keyword evidence="2" id="KW-1185">Reference proteome</keyword>
<comment type="caution">
    <text evidence="1">The sequence shown here is derived from an EMBL/GenBank/DDBJ whole genome shotgun (WGS) entry which is preliminary data.</text>
</comment>
<evidence type="ECO:0000313" key="2">
    <source>
        <dbReference type="Proteomes" id="UP000187203"/>
    </source>
</evidence>
<proteinExistence type="predicted"/>
<name>A0A1R3FY91_9ROSI</name>
<organism evidence="1 2">
    <name type="scientific">Corchorus olitorius</name>
    <dbReference type="NCBI Taxonomy" id="93759"/>
    <lineage>
        <taxon>Eukaryota</taxon>
        <taxon>Viridiplantae</taxon>
        <taxon>Streptophyta</taxon>
        <taxon>Embryophyta</taxon>
        <taxon>Tracheophyta</taxon>
        <taxon>Spermatophyta</taxon>
        <taxon>Magnoliopsida</taxon>
        <taxon>eudicotyledons</taxon>
        <taxon>Gunneridae</taxon>
        <taxon>Pentapetalae</taxon>
        <taxon>rosids</taxon>
        <taxon>malvids</taxon>
        <taxon>Malvales</taxon>
        <taxon>Malvaceae</taxon>
        <taxon>Grewioideae</taxon>
        <taxon>Apeibeae</taxon>
        <taxon>Corchorus</taxon>
    </lineage>
</organism>
<dbReference type="EMBL" id="AWUE01024434">
    <property type="protein sequence ID" value="OMO50730.1"/>
    <property type="molecule type" value="Genomic_DNA"/>
</dbReference>
<accession>A0A1R3FY91</accession>
<sequence>MASLHFRVDDNWKAEKLGCQSIKVNGLLKWNNKVIVGEQL</sequence>
<evidence type="ECO:0000313" key="1">
    <source>
        <dbReference type="EMBL" id="OMO50730.1"/>
    </source>
</evidence>
<gene>
    <name evidence="1" type="ORF">COLO4_37915</name>
</gene>
<protein>
    <submittedName>
        <fullName evidence="1">Uncharacterized protein</fullName>
    </submittedName>
</protein>